<organism evidence="1 2">
    <name type="scientific">Emydomyces testavorans</name>
    <dbReference type="NCBI Taxonomy" id="2070801"/>
    <lineage>
        <taxon>Eukaryota</taxon>
        <taxon>Fungi</taxon>
        <taxon>Dikarya</taxon>
        <taxon>Ascomycota</taxon>
        <taxon>Pezizomycotina</taxon>
        <taxon>Eurotiomycetes</taxon>
        <taxon>Eurotiomycetidae</taxon>
        <taxon>Onygenales</taxon>
        <taxon>Nannizziopsiaceae</taxon>
        <taxon>Emydomyces</taxon>
    </lineage>
</organism>
<gene>
    <name evidence="1" type="ORF">PRK78_006292</name>
</gene>
<sequence>MSVTEAEFETAIQAAISRRETKYSNFYALHFRWEDDNTDASRDGESFQDLVHLMGFPFPDVHVIPKGDPLPGFEVQHRVASLFIKAGNAQGRSIVIIHYAGHGNANDLNELELCSQPGKRIAANGFLLNITTDMVMGLDVPIDVIIIFDCCYSFLASRNGSTESRNVEILSAGDERDPVAFAAGTKNSLTSKLLIEIRSRAQRGDKLVEMADVMNALQQSSPVKKPSYTAKLGIGSITLPLNTMAPAVTIPPTPKNVQCLLATFSVHVSKTFNKQELKDLVRWLEESPKGKSATLKLESVKATNSMLFIFESSRLCFLRICGLPGVSLICENTPEDFSWLLHPTP</sequence>
<dbReference type="EMBL" id="CP120630">
    <property type="protein sequence ID" value="WEW60804.1"/>
    <property type="molecule type" value="Genomic_DNA"/>
</dbReference>
<accession>A0AAF0DL36</accession>
<name>A0AAF0DL36_9EURO</name>
<dbReference type="Proteomes" id="UP001219355">
    <property type="component" value="Chromosome 4"/>
</dbReference>
<dbReference type="AlphaFoldDB" id="A0AAF0DL36"/>
<reference evidence="1" key="1">
    <citation type="submission" date="2023-03" db="EMBL/GenBank/DDBJ databases">
        <title>Emydomyces testavorans Genome Sequence.</title>
        <authorList>
            <person name="Hoyer L."/>
        </authorList>
    </citation>
    <scope>NUCLEOTIDE SEQUENCE</scope>
    <source>
        <strain evidence="1">16-2883</strain>
    </source>
</reference>
<keyword evidence="2" id="KW-1185">Reference proteome</keyword>
<evidence type="ECO:0000313" key="2">
    <source>
        <dbReference type="Proteomes" id="UP001219355"/>
    </source>
</evidence>
<evidence type="ECO:0000313" key="1">
    <source>
        <dbReference type="EMBL" id="WEW60804.1"/>
    </source>
</evidence>
<proteinExistence type="predicted"/>
<protein>
    <submittedName>
        <fullName evidence="1">Uncharacterized protein</fullName>
    </submittedName>
</protein>